<feature type="active site" description="Proton donor" evidence="15">
    <location>
        <position position="409"/>
    </location>
</feature>
<comment type="cofactor">
    <cofactor evidence="17">
        <name>thiamine diphosphate</name>
        <dbReference type="ChEBI" id="CHEBI:58937"/>
    </cofactor>
    <text evidence="17">Binds 1 thiamine pyrophosphate per subunit. During the reaction, the substrate forms a covalent intermediate with the cofactor.</text>
</comment>
<dbReference type="EC" id="2.2.1.1" evidence="7 14"/>
<reference evidence="22" key="1">
    <citation type="submission" date="2016-10" db="EMBL/GenBank/DDBJ databases">
        <authorList>
            <person name="Varghese N."/>
            <person name="Submissions S."/>
        </authorList>
    </citation>
    <scope>NUCLEOTIDE SEQUENCE [LARGE SCALE GENOMIC DNA]</scope>
    <source>
        <strain evidence="22">DSM 11005</strain>
    </source>
</reference>
<dbReference type="CDD" id="cd02012">
    <property type="entry name" value="TPP_TK"/>
    <property type="match status" value="1"/>
</dbReference>
<accession>A0A1G6MC65</accession>
<feature type="binding site" evidence="16">
    <location>
        <position position="471"/>
    </location>
    <ligand>
        <name>substrate</name>
    </ligand>
</feature>
<evidence type="ECO:0000256" key="4">
    <source>
        <dbReference type="ARBA" id="ARBA00002931"/>
    </source>
</evidence>
<proteinExistence type="inferred from homology"/>
<dbReference type="GO" id="GO:0006098">
    <property type="term" value="P:pentose-phosphate shunt"/>
    <property type="evidence" value="ECO:0007669"/>
    <property type="project" value="TreeGrafter"/>
</dbReference>
<feature type="binding site" evidence="16">
    <location>
        <position position="261"/>
    </location>
    <ligand>
        <name>substrate</name>
    </ligand>
</feature>
<evidence type="ECO:0000256" key="1">
    <source>
        <dbReference type="ARBA" id="ARBA00001913"/>
    </source>
</evidence>
<evidence type="ECO:0000256" key="18">
    <source>
        <dbReference type="PIRSR" id="PIRSR605478-4"/>
    </source>
</evidence>
<evidence type="ECO:0000256" key="8">
    <source>
        <dbReference type="ARBA" id="ARBA00022679"/>
    </source>
</evidence>
<comment type="similarity">
    <text evidence="5">Belongs to the transketolase family.</text>
</comment>
<keyword evidence="8" id="KW-0808">Transferase</keyword>
<dbReference type="FunFam" id="3.40.50.920:FF:000003">
    <property type="entry name" value="Transketolase"/>
    <property type="match status" value="1"/>
</dbReference>
<organism evidence="21 22">
    <name type="scientific">Succiniclasticum ruminis</name>
    <dbReference type="NCBI Taxonomy" id="40841"/>
    <lineage>
        <taxon>Bacteria</taxon>
        <taxon>Bacillati</taxon>
        <taxon>Bacillota</taxon>
        <taxon>Negativicutes</taxon>
        <taxon>Acidaminococcales</taxon>
        <taxon>Acidaminococcaceae</taxon>
        <taxon>Succiniclasticum</taxon>
    </lineage>
</organism>
<feature type="binding site" evidence="16">
    <location>
        <position position="382"/>
    </location>
    <ligand>
        <name>substrate</name>
    </ligand>
</feature>
<keyword evidence="9 18" id="KW-0479">Metal-binding</keyword>
<dbReference type="InterPro" id="IPR033247">
    <property type="entry name" value="Transketolase_fam"/>
</dbReference>
<dbReference type="GO" id="GO:0046872">
    <property type="term" value="F:metal ion binding"/>
    <property type="evidence" value="ECO:0007669"/>
    <property type="project" value="UniProtKB-KW"/>
</dbReference>
<sequence length="661" mass="71230">MTMIQETCVQTLRFLAADEVEKAKSGHPGFPLGTAPLMFTLWDKFMRYNPTDPKWFNRDRFVLSPGHGSALLYAMLHLAGYEITIDDLKNFRQWGSKTPGHPEYGVTPGVDVSTGPLGHGFAMGAGMALAERMLAAKYNKPDFAIIDHYTYGLVSDGDLMEGVASEAASLAGTMGLGKLIYLYDDNKITIEGNTEIAFTEDVETRFKGYGWQVLRVDSSEDLDALEAAVKEAKADTEHPSLIIVRTHIGFGSPKQDSPSCHGEPLGADALKATKEAAGWDPEQSFVVPDEVKEYFAGKLPACAQAEADWNELLKAYGTKYPELTGELLASLSGNRTVNLAELEKLFKDKDSVATRAASGDILQKLAELVPELAGGSADLGPSNKTVMKACGYYSKAEPTGRNVHFGVREHAMGCIVNGLSVHGGLIPFGATFLVFSDFMRPAIRMAALMEIQSLFVFTHDSIAVGEDGPTHQPIEQVMSLRMIPNSVVFRPADALETVAAWKYAVEHKTGPVSLCLSRQNLPVLNAYAEAVQAGAIKGGYVLSPAKELAKAVIIATGSEVKIALEAQKLLAEDNIDVAVVSMPSMEVFEEQSAAYKESVLPKFVPVFAVEAGVTLGWTRYTGREDRVLGINRFGASAPGGVVAEHYGMTAANVAAMVKSVF</sequence>
<dbReference type="FunFam" id="3.40.50.970:FF:000045">
    <property type="entry name" value="Transketolase"/>
    <property type="match status" value="1"/>
</dbReference>
<evidence type="ECO:0000256" key="11">
    <source>
        <dbReference type="ARBA" id="ARBA00022842"/>
    </source>
</evidence>
<feature type="binding site" evidence="17">
    <location>
        <position position="157"/>
    </location>
    <ligand>
        <name>thiamine diphosphate</name>
        <dbReference type="ChEBI" id="CHEBI:58937"/>
    </ligand>
</feature>
<dbReference type="CDD" id="cd07033">
    <property type="entry name" value="TPP_PYR_DXS_TK_like"/>
    <property type="match status" value="1"/>
</dbReference>
<dbReference type="Gene3D" id="3.40.50.970">
    <property type="match status" value="2"/>
</dbReference>
<feature type="binding site" evidence="17">
    <location>
        <begin position="115"/>
        <end position="117"/>
    </location>
    <ligand>
        <name>thiamine diphosphate</name>
        <dbReference type="ChEBI" id="CHEBI:58937"/>
    </ligand>
</feature>
<evidence type="ECO:0000256" key="9">
    <source>
        <dbReference type="ARBA" id="ARBA00022723"/>
    </source>
</evidence>
<feature type="binding site" evidence="18">
    <location>
        <position position="188"/>
    </location>
    <ligand>
        <name>Mg(2+)</name>
        <dbReference type="ChEBI" id="CHEBI:18420"/>
    </ligand>
</feature>
<feature type="binding site" evidence="16">
    <location>
        <position position="459"/>
    </location>
    <ligand>
        <name>substrate</name>
    </ligand>
</feature>
<feature type="binding site" evidence="16">
    <location>
        <position position="27"/>
    </location>
    <ligand>
        <name>substrate</name>
    </ligand>
</feature>
<comment type="cofactor">
    <cofactor evidence="18">
        <name>Mg(2+)</name>
        <dbReference type="ChEBI" id="CHEBI:18420"/>
    </cofactor>
    <text evidence="18">Binds 1 Mg(2+) ion per subunit. Can also utilize other divalent metal cations, such as Ca(2+), Mn(2+) and Co(2+).</text>
</comment>
<dbReference type="InterPro" id="IPR005478">
    <property type="entry name" value="Transketolase_bac-like"/>
</dbReference>
<evidence type="ECO:0000256" key="7">
    <source>
        <dbReference type="ARBA" id="ARBA00013152"/>
    </source>
</evidence>
<dbReference type="InterPro" id="IPR005474">
    <property type="entry name" value="Transketolase_N"/>
</dbReference>
<dbReference type="SUPFAM" id="SSF52518">
    <property type="entry name" value="Thiamin diphosphate-binding fold (THDP-binding)"/>
    <property type="match status" value="2"/>
</dbReference>
<name>A0A1G6MC65_9FIRM</name>
<dbReference type="SMART" id="SM00861">
    <property type="entry name" value="Transket_pyr"/>
    <property type="match status" value="1"/>
</dbReference>
<dbReference type="NCBIfam" id="TIGR00232">
    <property type="entry name" value="tktlase_bact"/>
    <property type="match status" value="1"/>
</dbReference>
<evidence type="ECO:0000256" key="13">
    <source>
        <dbReference type="ARBA" id="ARBA00049473"/>
    </source>
</evidence>
<evidence type="ECO:0000256" key="15">
    <source>
        <dbReference type="PIRSR" id="PIRSR605478-1"/>
    </source>
</evidence>
<keyword evidence="12 17" id="KW-0786">Thiamine pyrophosphate</keyword>
<feature type="site" description="Important for catalytic activity" evidence="19">
    <location>
        <position position="27"/>
    </location>
</feature>
<dbReference type="EMBL" id="FMYW01000009">
    <property type="protein sequence ID" value="SDC53172.1"/>
    <property type="molecule type" value="Genomic_DNA"/>
</dbReference>
<comment type="cofactor">
    <cofactor evidence="1">
        <name>Ca(2+)</name>
        <dbReference type="ChEBI" id="CHEBI:29108"/>
    </cofactor>
</comment>
<evidence type="ECO:0000256" key="19">
    <source>
        <dbReference type="PIRSR" id="PIRSR605478-5"/>
    </source>
</evidence>
<evidence type="ECO:0000256" key="2">
    <source>
        <dbReference type="ARBA" id="ARBA00001936"/>
    </source>
</evidence>
<dbReference type="PANTHER" id="PTHR43522">
    <property type="entry name" value="TRANSKETOLASE"/>
    <property type="match status" value="1"/>
</dbReference>
<evidence type="ECO:0000256" key="12">
    <source>
        <dbReference type="ARBA" id="ARBA00023052"/>
    </source>
</evidence>
<keyword evidence="11 18" id="KW-0460">Magnesium</keyword>
<evidence type="ECO:0000256" key="5">
    <source>
        <dbReference type="ARBA" id="ARBA00007131"/>
    </source>
</evidence>
<dbReference type="Pfam" id="PF22613">
    <property type="entry name" value="Transketolase_C_1"/>
    <property type="match status" value="1"/>
</dbReference>
<evidence type="ECO:0000256" key="6">
    <source>
        <dbReference type="ARBA" id="ARBA00011738"/>
    </source>
</evidence>
<evidence type="ECO:0000256" key="17">
    <source>
        <dbReference type="PIRSR" id="PIRSR605478-3"/>
    </source>
</evidence>
<dbReference type="AlphaFoldDB" id="A0A1G6MC65"/>
<comment type="cofactor">
    <cofactor evidence="2">
        <name>Mn(2+)</name>
        <dbReference type="ChEBI" id="CHEBI:29035"/>
    </cofactor>
</comment>
<dbReference type="GO" id="GO:0004802">
    <property type="term" value="F:transketolase activity"/>
    <property type="evidence" value="ECO:0007669"/>
    <property type="project" value="UniProtKB-UniRule"/>
</dbReference>
<feature type="binding site" evidence="17">
    <location>
        <position position="261"/>
    </location>
    <ligand>
        <name>thiamine diphosphate</name>
        <dbReference type="ChEBI" id="CHEBI:58937"/>
    </ligand>
</feature>
<comment type="function">
    <text evidence="4">Catalyzes the transfer of a two-carbon ketol group from a ketose donor to an aldose acceptor, via a covalent intermediate with the cofactor thiamine pyrophosphate.</text>
</comment>
<dbReference type="InterPro" id="IPR005475">
    <property type="entry name" value="Transketolase-like_Pyr-bd"/>
</dbReference>
<evidence type="ECO:0000256" key="3">
    <source>
        <dbReference type="ARBA" id="ARBA00001941"/>
    </source>
</evidence>
<feature type="binding site" evidence="17">
    <location>
        <position position="435"/>
    </location>
    <ligand>
        <name>thiamine diphosphate</name>
        <dbReference type="ChEBI" id="CHEBI:58937"/>
    </ligand>
</feature>
<comment type="subunit">
    <text evidence="6">Homodimer.</text>
</comment>
<evidence type="ECO:0000256" key="14">
    <source>
        <dbReference type="NCBIfam" id="TIGR00232"/>
    </source>
</evidence>
<feature type="binding site" evidence="18">
    <location>
        <position position="186"/>
    </location>
    <ligand>
        <name>Mg(2+)</name>
        <dbReference type="ChEBI" id="CHEBI:18420"/>
    </ligand>
</feature>
<feature type="binding site" evidence="16">
    <location>
        <position position="467"/>
    </location>
    <ligand>
        <name>substrate</name>
    </ligand>
</feature>
<evidence type="ECO:0000256" key="10">
    <source>
        <dbReference type="ARBA" id="ARBA00022837"/>
    </source>
</evidence>
<dbReference type="RefSeq" id="WP_093730536.1">
    <property type="nucleotide sequence ID" value="NZ_FMYW01000009.1"/>
</dbReference>
<feature type="site" description="Important for catalytic activity" evidence="19">
    <location>
        <position position="261"/>
    </location>
</feature>
<dbReference type="OrthoDB" id="8732661at2"/>
<dbReference type="FunFam" id="3.40.50.970:FF:000004">
    <property type="entry name" value="Transketolase"/>
    <property type="match status" value="1"/>
</dbReference>
<dbReference type="SUPFAM" id="SSF52922">
    <property type="entry name" value="TK C-terminal domain-like"/>
    <property type="match status" value="1"/>
</dbReference>
<feature type="domain" description="Transketolase-like pyrimidine-binding" evidence="20">
    <location>
        <begin position="352"/>
        <end position="523"/>
    </location>
</feature>
<feature type="binding site" evidence="16">
    <location>
        <position position="518"/>
    </location>
    <ligand>
        <name>substrate</name>
    </ligand>
</feature>
<keyword evidence="10" id="KW-0106">Calcium</keyword>
<dbReference type="Gene3D" id="3.40.50.920">
    <property type="match status" value="1"/>
</dbReference>
<feature type="binding site" evidence="18">
    <location>
        <position position="156"/>
    </location>
    <ligand>
        <name>Mg(2+)</name>
        <dbReference type="ChEBI" id="CHEBI:18420"/>
    </ligand>
</feature>
<dbReference type="InterPro" id="IPR055152">
    <property type="entry name" value="Transketolase-like_C_2"/>
</dbReference>
<comment type="cofactor">
    <cofactor evidence="3">
        <name>Co(2+)</name>
        <dbReference type="ChEBI" id="CHEBI:48828"/>
    </cofactor>
</comment>
<dbReference type="InterPro" id="IPR029061">
    <property type="entry name" value="THDP-binding"/>
</dbReference>
<feature type="binding site" evidence="16">
    <location>
        <position position="355"/>
    </location>
    <ligand>
        <name>substrate</name>
    </ligand>
</feature>
<feature type="binding site" evidence="17">
    <location>
        <position position="186"/>
    </location>
    <ligand>
        <name>thiamine diphosphate</name>
        <dbReference type="ChEBI" id="CHEBI:58937"/>
    </ligand>
</feature>
<evidence type="ECO:0000259" key="20">
    <source>
        <dbReference type="SMART" id="SM00861"/>
    </source>
</evidence>
<evidence type="ECO:0000256" key="16">
    <source>
        <dbReference type="PIRSR" id="PIRSR605478-2"/>
    </source>
</evidence>
<dbReference type="Pfam" id="PF00456">
    <property type="entry name" value="Transketolase_N"/>
    <property type="match status" value="1"/>
</dbReference>
<feature type="binding site" evidence="17">
    <location>
        <position position="67"/>
    </location>
    <ligand>
        <name>thiamine diphosphate</name>
        <dbReference type="ChEBI" id="CHEBI:58937"/>
    </ligand>
</feature>
<dbReference type="InterPro" id="IPR009014">
    <property type="entry name" value="Transketo_C/PFOR_II"/>
</dbReference>
<gene>
    <name evidence="21" type="ORF">SAMN04487864_10956</name>
</gene>
<dbReference type="InterPro" id="IPR049557">
    <property type="entry name" value="Transketolase_CS"/>
</dbReference>
<comment type="catalytic activity">
    <reaction evidence="13">
        <text>D-sedoheptulose 7-phosphate + D-glyceraldehyde 3-phosphate = aldehydo-D-ribose 5-phosphate + D-xylulose 5-phosphate</text>
        <dbReference type="Rhea" id="RHEA:10508"/>
        <dbReference type="ChEBI" id="CHEBI:57483"/>
        <dbReference type="ChEBI" id="CHEBI:57737"/>
        <dbReference type="ChEBI" id="CHEBI:58273"/>
        <dbReference type="ChEBI" id="CHEBI:59776"/>
        <dbReference type="EC" id="2.2.1.1"/>
    </reaction>
</comment>
<keyword evidence="22" id="KW-1185">Reference proteome</keyword>
<evidence type="ECO:0000313" key="21">
    <source>
        <dbReference type="EMBL" id="SDC53172.1"/>
    </source>
</evidence>
<dbReference type="PANTHER" id="PTHR43522:SF2">
    <property type="entry name" value="TRANSKETOLASE 1-RELATED"/>
    <property type="match status" value="1"/>
</dbReference>
<dbReference type="PROSITE" id="PS00801">
    <property type="entry name" value="TRANSKETOLASE_1"/>
    <property type="match status" value="1"/>
</dbReference>
<dbReference type="Proteomes" id="UP000198943">
    <property type="component" value="Unassembled WGS sequence"/>
</dbReference>
<dbReference type="GO" id="GO:0005829">
    <property type="term" value="C:cytosol"/>
    <property type="evidence" value="ECO:0007669"/>
    <property type="project" value="TreeGrafter"/>
</dbReference>
<evidence type="ECO:0000313" key="22">
    <source>
        <dbReference type="Proteomes" id="UP000198943"/>
    </source>
</evidence>
<protein>
    <recommendedName>
        <fullName evidence="7 14">Transketolase</fullName>
        <ecNumber evidence="7 14">2.2.1.1</ecNumber>
    </recommendedName>
</protein>
<dbReference type="Pfam" id="PF02779">
    <property type="entry name" value="Transket_pyr"/>
    <property type="match status" value="1"/>
</dbReference>